<evidence type="ECO:0000313" key="2">
    <source>
        <dbReference type="Proteomes" id="UP000805193"/>
    </source>
</evidence>
<name>A0AC60QWA9_IXOPE</name>
<evidence type="ECO:0000313" key="1">
    <source>
        <dbReference type="EMBL" id="KAG0442392.1"/>
    </source>
</evidence>
<reference evidence="1 2" key="1">
    <citation type="journal article" date="2020" name="Cell">
        <title>Large-Scale Comparative Analyses of Tick Genomes Elucidate Their Genetic Diversity and Vector Capacities.</title>
        <authorList>
            <consortium name="Tick Genome and Microbiome Consortium (TIGMIC)"/>
            <person name="Jia N."/>
            <person name="Wang J."/>
            <person name="Shi W."/>
            <person name="Du L."/>
            <person name="Sun Y."/>
            <person name="Zhan W."/>
            <person name="Jiang J.F."/>
            <person name="Wang Q."/>
            <person name="Zhang B."/>
            <person name="Ji P."/>
            <person name="Bell-Sakyi L."/>
            <person name="Cui X.M."/>
            <person name="Yuan T.T."/>
            <person name="Jiang B.G."/>
            <person name="Yang W.F."/>
            <person name="Lam T.T."/>
            <person name="Chang Q.C."/>
            <person name="Ding S.J."/>
            <person name="Wang X.J."/>
            <person name="Zhu J.G."/>
            <person name="Ruan X.D."/>
            <person name="Zhao L."/>
            <person name="Wei J.T."/>
            <person name="Ye R.Z."/>
            <person name="Que T.C."/>
            <person name="Du C.H."/>
            <person name="Zhou Y.H."/>
            <person name="Cheng J.X."/>
            <person name="Dai P.F."/>
            <person name="Guo W.B."/>
            <person name="Han X.H."/>
            <person name="Huang E.J."/>
            <person name="Li L.F."/>
            <person name="Wei W."/>
            <person name="Gao Y.C."/>
            <person name="Liu J.Z."/>
            <person name="Shao H.Z."/>
            <person name="Wang X."/>
            <person name="Wang C.C."/>
            <person name="Yang T.C."/>
            <person name="Huo Q.B."/>
            <person name="Li W."/>
            <person name="Chen H.Y."/>
            <person name="Chen S.E."/>
            <person name="Zhou L.G."/>
            <person name="Ni X.B."/>
            <person name="Tian J.H."/>
            <person name="Sheng Y."/>
            <person name="Liu T."/>
            <person name="Pan Y.S."/>
            <person name="Xia L.Y."/>
            <person name="Li J."/>
            <person name="Zhao F."/>
            <person name="Cao W.C."/>
        </authorList>
    </citation>
    <scope>NUCLEOTIDE SEQUENCE [LARGE SCALE GENOMIC DNA]</scope>
    <source>
        <strain evidence="1">Iper-2018</strain>
    </source>
</reference>
<gene>
    <name evidence="1" type="ORF">HPB47_015722</name>
</gene>
<organism evidence="1 2">
    <name type="scientific">Ixodes persulcatus</name>
    <name type="common">Taiga tick</name>
    <dbReference type="NCBI Taxonomy" id="34615"/>
    <lineage>
        <taxon>Eukaryota</taxon>
        <taxon>Metazoa</taxon>
        <taxon>Ecdysozoa</taxon>
        <taxon>Arthropoda</taxon>
        <taxon>Chelicerata</taxon>
        <taxon>Arachnida</taxon>
        <taxon>Acari</taxon>
        <taxon>Parasitiformes</taxon>
        <taxon>Ixodida</taxon>
        <taxon>Ixodoidea</taxon>
        <taxon>Ixodidae</taxon>
        <taxon>Ixodinae</taxon>
        <taxon>Ixodes</taxon>
    </lineage>
</organism>
<keyword evidence="2" id="KW-1185">Reference proteome</keyword>
<dbReference type="EMBL" id="JABSTQ010004373">
    <property type="protein sequence ID" value="KAG0442392.1"/>
    <property type="molecule type" value="Genomic_DNA"/>
</dbReference>
<protein>
    <submittedName>
        <fullName evidence="1">Uncharacterized protein</fullName>
    </submittedName>
</protein>
<sequence>MSYLWSIRARLCRALACSRPRFRDDCRTCLLYRVGYHRRIRGWHAPCQMQLCLHLVDLALQMRDFHRE</sequence>
<comment type="caution">
    <text evidence="1">The sequence shown here is derived from an EMBL/GenBank/DDBJ whole genome shotgun (WGS) entry which is preliminary data.</text>
</comment>
<dbReference type="Proteomes" id="UP000805193">
    <property type="component" value="Unassembled WGS sequence"/>
</dbReference>
<proteinExistence type="predicted"/>
<accession>A0AC60QWA9</accession>